<reference evidence="2" key="1">
    <citation type="submission" date="2016-10" db="EMBL/GenBank/DDBJ databases">
        <authorList>
            <person name="Varghese N."/>
            <person name="Submissions S."/>
        </authorList>
    </citation>
    <scope>NUCLEOTIDE SEQUENCE [LARGE SCALE GENOMIC DNA]</scope>
    <source>
        <strain evidence="2">DSM 15719</strain>
    </source>
</reference>
<dbReference type="AlphaFoldDB" id="A0A1H9HEZ3"/>
<accession>A0A1H9HEZ3</accession>
<sequence length="60" mass="7129">MVNGTGIYNLYVDRQFAENKFLGHVFGFPIAPFTKQEFENYANKSIQMKKNFFYRSKCHI</sequence>
<evidence type="ECO:0000313" key="1">
    <source>
        <dbReference type="EMBL" id="SEQ60919.1"/>
    </source>
</evidence>
<name>A0A1H9HEZ3_FLAFI</name>
<keyword evidence="2" id="KW-1185">Reference proteome</keyword>
<proteinExistence type="predicted"/>
<organism evidence="1 2">
    <name type="scientific">Flavobacterium frigoris</name>
    <dbReference type="NCBI Taxonomy" id="229204"/>
    <lineage>
        <taxon>Bacteria</taxon>
        <taxon>Pseudomonadati</taxon>
        <taxon>Bacteroidota</taxon>
        <taxon>Flavobacteriia</taxon>
        <taxon>Flavobacteriales</taxon>
        <taxon>Flavobacteriaceae</taxon>
        <taxon>Flavobacterium</taxon>
    </lineage>
</organism>
<evidence type="ECO:0000313" key="2">
    <source>
        <dbReference type="Proteomes" id="UP000183658"/>
    </source>
</evidence>
<dbReference type="Proteomes" id="UP000183658">
    <property type="component" value="Unassembled WGS sequence"/>
</dbReference>
<protein>
    <submittedName>
        <fullName evidence="1">Uncharacterized protein</fullName>
    </submittedName>
</protein>
<dbReference type="EMBL" id="FOFZ01000003">
    <property type="protein sequence ID" value="SEQ60919.1"/>
    <property type="molecule type" value="Genomic_DNA"/>
</dbReference>
<gene>
    <name evidence="1" type="ORF">SAMN05444355_103119</name>
</gene>